<feature type="transmembrane region" description="Helical" evidence="1">
    <location>
        <begin position="46"/>
        <end position="67"/>
    </location>
</feature>
<keyword evidence="1" id="KW-0472">Membrane</keyword>
<dbReference type="KEGG" id="puo:RZN69_00960"/>
<evidence type="ECO:0000256" key="1">
    <source>
        <dbReference type="SAM" id="Phobius"/>
    </source>
</evidence>
<proteinExistence type="predicted"/>
<dbReference type="AlphaFoldDB" id="A0AAQ3LDM1"/>
<evidence type="ECO:0000313" key="2">
    <source>
        <dbReference type="EMBL" id="WOO41638.1"/>
    </source>
</evidence>
<name>A0AAQ3LDM1_9BACT</name>
<reference evidence="2 3" key="1">
    <citation type="submission" date="2023-10" db="EMBL/GenBank/DDBJ databases">
        <title>Rubellicoccus peritrichatus gen. nov., sp. nov., isolated from an algae of coral reef tank.</title>
        <authorList>
            <person name="Luo J."/>
        </authorList>
    </citation>
    <scope>NUCLEOTIDE SEQUENCE [LARGE SCALE GENOMIC DNA]</scope>
    <source>
        <strain evidence="2 3">CR14</strain>
    </source>
</reference>
<organism evidence="2 3">
    <name type="scientific">Rubellicoccus peritrichatus</name>
    <dbReference type="NCBI Taxonomy" id="3080537"/>
    <lineage>
        <taxon>Bacteria</taxon>
        <taxon>Pseudomonadati</taxon>
        <taxon>Verrucomicrobiota</taxon>
        <taxon>Opitutia</taxon>
        <taxon>Puniceicoccales</taxon>
        <taxon>Cerasicoccaceae</taxon>
        <taxon>Rubellicoccus</taxon>
    </lineage>
</organism>
<dbReference type="EMBL" id="CP136920">
    <property type="protein sequence ID" value="WOO41638.1"/>
    <property type="molecule type" value="Genomic_DNA"/>
</dbReference>
<evidence type="ECO:0000313" key="3">
    <source>
        <dbReference type="Proteomes" id="UP001304300"/>
    </source>
</evidence>
<keyword evidence="3" id="KW-1185">Reference proteome</keyword>
<feature type="transmembrane region" description="Helical" evidence="1">
    <location>
        <begin position="12"/>
        <end position="34"/>
    </location>
</feature>
<protein>
    <recommendedName>
        <fullName evidence="4">DUF2834 domain-containing protein</fullName>
    </recommendedName>
</protein>
<gene>
    <name evidence="2" type="ORF">RZN69_00960</name>
</gene>
<feature type="transmembrane region" description="Helical" evidence="1">
    <location>
        <begin position="76"/>
        <end position="98"/>
    </location>
</feature>
<accession>A0AAQ3LDM1</accession>
<sequence>MNLEKLEQIRPLLLVAAIFGFLAINCPFLYFAFIEKEAYAEAMSNGIALVFMGEAFLLMIFFAFVIAKSGTKKPGWIFFIVMSILGSLAFSVPLQLYLMSRPKQGE</sequence>
<keyword evidence="1" id="KW-0812">Transmembrane</keyword>
<dbReference type="RefSeq" id="WP_317834122.1">
    <property type="nucleotide sequence ID" value="NZ_CP136920.1"/>
</dbReference>
<evidence type="ECO:0008006" key="4">
    <source>
        <dbReference type="Google" id="ProtNLM"/>
    </source>
</evidence>
<keyword evidence="1" id="KW-1133">Transmembrane helix</keyword>
<dbReference type="Proteomes" id="UP001304300">
    <property type="component" value="Chromosome"/>
</dbReference>